<dbReference type="PROSITE" id="PS51257">
    <property type="entry name" value="PROKAR_LIPOPROTEIN"/>
    <property type="match status" value="1"/>
</dbReference>
<dbReference type="EMBL" id="MU250531">
    <property type="protein sequence ID" value="KAG7447794.1"/>
    <property type="molecule type" value="Genomic_DNA"/>
</dbReference>
<accession>A0A9P7VX40</accession>
<reference evidence="1" key="1">
    <citation type="submission" date="2020-11" db="EMBL/GenBank/DDBJ databases">
        <title>Adaptations for nitrogen fixation in a non-lichenized fungal sporocarp promotes dispersal by wood-feeding termites.</title>
        <authorList>
            <consortium name="DOE Joint Genome Institute"/>
            <person name="Koch R.A."/>
            <person name="Yoon G."/>
            <person name="Arayal U."/>
            <person name="Lail K."/>
            <person name="Amirebrahimi M."/>
            <person name="Labutti K."/>
            <person name="Lipzen A."/>
            <person name="Riley R."/>
            <person name="Barry K."/>
            <person name="Henrissat B."/>
            <person name="Grigoriev I.V."/>
            <person name="Herr J.R."/>
            <person name="Aime M.C."/>
        </authorList>
    </citation>
    <scope>NUCLEOTIDE SEQUENCE</scope>
    <source>
        <strain evidence="1">MCA 3950</strain>
    </source>
</reference>
<proteinExistence type="predicted"/>
<dbReference type="RefSeq" id="XP_043041294.1">
    <property type="nucleotide sequence ID" value="XM_043182311.1"/>
</dbReference>
<sequence length="115" mass="12909">MVPNFVREEHFSVIGDWFSFDGGQIGALFYASSGCLVRAKTPSTDKSFLNCPLKGCAHVSLPGTLGSYSKEMDSGRSLCGDYLLRDYRVKLSRCSSLQCFYHRWHSIDGYRSTSF</sequence>
<dbReference type="GeneID" id="66104608"/>
<dbReference type="AlphaFoldDB" id="A0A9P7VX40"/>
<evidence type="ECO:0000313" key="1">
    <source>
        <dbReference type="EMBL" id="KAG7447794.1"/>
    </source>
</evidence>
<keyword evidence="2" id="KW-1185">Reference proteome</keyword>
<evidence type="ECO:0000313" key="2">
    <source>
        <dbReference type="Proteomes" id="UP000812287"/>
    </source>
</evidence>
<protein>
    <submittedName>
        <fullName evidence="1">Uncharacterized protein</fullName>
    </submittedName>
</protein>
<dbReference type="Proteomes" id="UP000812287">
    <property type="component" value="Unassembled WGS sequence"/>
</dbReference>
<organism evidence="1 2">
    <name type="scientific">Guyanagaster necrorhizus</name>
    <dbReference type="NCBI Taxonomy" id="856835"/>
    <lineage>
        <taxon>Eukaryota</taxon>
        <taxon>Fungi</taxon>
        <taxon>Dikarya</taxon>
        <taxon>Basidiomycota</taxon>
        <taxon>Agaricomycotina</taxon>
        <taxon>Agaricomycetes</taxon>
        <taxon>Agaricomycetidae</taxon>
        <taxon>Agaricales</taxon>
        <taxon>Marasmiineae</taxon>
        <taxon>Physalacriaceae</taxon>
        <taxon>Guyanagaster</taxon>
    </lineage>
</organism>
<comment type="caution">
    <text evidence="1">The sequence shown here is derived from an EMBL/GenBank/DDBJ whole genome shotgun (WGS) entry which is preliminary data.</text>
</comment>
<gene>
    <name evidence="1" type="ORF">BT62DRAFT_793142</name>
</gene>
<name>A0A9P7VX40_9AGAR</name>